<organism evidence="1 2">
    <name type="scientific">Pseudozyma hubeiensis (strain SY62)</name>
    <name type="common">Yeast</name>
    <dbReference type="NCBI Taxonomy" id="1305764"/>
    <lineage>
        <taxon>Eukaryota</taxon>
        <taxon>Fungi</taxon>
        <taxon>Dikarya</taxon>
        <taxon>Basidiomycota</taxon>
        <taxon>Ustilaginomycotina</taxon>
        <taxon>Ustilaginomycetes</taxon>
        <taxon>Ustilaginales</taxon>
        <taxon>Ustilaginaceae</taxon>
        <taxon>Pseudozyma</taxon>
    </lineage>
</organism>
<dbReference type="GeneID" id="24109226"/>
<protein>
    <submittedName>
        <fullName evidence="1">Potential maltose permease</fullName>
    </submittedName>
</protein>
<proteinExistence type="predicted"/>
<dbReference type="HOGENOM" id="CLU_1175892_0_0_1"/>
<sequence>MVLNWAWRDLQLCLGRTKWQRRAGRSLCRKQGTRVYGAPSKLRRQAALTDRPSGRSRCRCLALLQGLSNHTTKVLPAIAIRAGFISKATFGSRDEAVTIVIGGSRSPIGSSQGLHYLSFCLSTQTSKSSAESESCSEGAGVGRSTDDDNVEANVRLIDGYHVGAPERLTRTFPPVLFWHTRLACSLIFTSFFTPSHSESALFRSYSLRFGRRYNDIQDLNTTILRTRACDPGGRRQ</sequence>
<name>R9PE63_PSEHS</name>
<evidence type="ECO:0000313" key="1">
    <source>
        <dbReference type="EMBL" id="GAC96360.1"/>
    </source>
</evidence>
<evidence type="ECO:0000313" key="2">
    <source>
        <dbReference type="Proteomes" id="UP000014071"/>
    </source>
</evidence>
<reference evidence="2" key="1">
    <citation type="journal article" date="2013" name="Genome Announc.">
        <title>Draft genome sequence of the basidiomycetous yeast-like fungus Pseudozyma hubeiensis SY62, which produces an abundant amount of the biosurfactant mannosylerythritol lipids.</title>
        <authorList>
            <person name="Konishi M."/>
            <person name="Hatada Y."/>
            <person name="Horiuchi J."/>
        </authorList>
    </citation>
    <scope>NUCLEOTIDE SEQUENCE [LARGE SCALE GENOMIC DNA]</scope>
    <source>
        <strain evidence="2">SY62</strain>
    </source>
</reference>
<dbReference type="RefSeq" id="XP_012189947.1">
    <property type="nucleotide sequence ID" value="XM_012334557.1"/>
</dbReference>
<gene>
    <name evidence="1" type="ORF">PHSY_003940</name>
</gene>
<dbReference type="EMBL" id="DF238801">
    <property type="protein sequence ID" value="GAC96360.1"/>
    <property type="molecule type" value="Genomic_DNA"/>
</dbReference>
<dbReference type="Proteomes" id="UP000014071">
    <property type="component" value="Unassembled WGS sequence"/>
</dbReference>
<accession>R9PE63</accession>
<keyword evidence="2" id="KW-1185">Reference proteome</keyword>
<dbReference type="AlphaFoldDB" id="R9PE63"/>